<name>A0A835GF25_SPOEX</name>
<reference evidence="1" key="1">
    <citation type="submission" date="2020-08" db="EMBL/GenBank/DDBJ databases">
        <title>Spodoptera exigua strain:BAW_Kor-Di-RS1 Genome sequencing and assembly.</title>
        <authorList>
            <person name="Kim J."/>
            <person name="Nam H.Y."/>
            <person name="Kwon M."/>
            <person name="Choi J.H."/>
            <person name="Cho S.R."/>
            <person name="Kim G.-H."/>
        </authorList>
    </citation>
    <scope>NUCLEOTIDE SEQUENCE</scope>
    <source>
        <strain evidence="1">BAW_Kor-Di-RS1</strain>
        <tissue evidence="1">Whole-body</tissue>
    </source>
</reference>
<gene>
    <name evidence="1" type="ORF">HW555_007309</name>
</gene>
<accession>A0A835GF25</accession>
<evidence type="ECO:0000313" key="2">
    <source>
        <dbReference type="Proteomes" id="UP000648187"/>
    </source>
</evidence>
<comment type="caution">
    <text evidence="1">The sequence shown here is derived from an EMBL/GenBank/DDBJ whole genome shotgun (WGS) entry which is preliminary data.</text>
</comment>
<evidence type="ECO:0000313" key="1">
    <source>
        <dbReference type="EMBL" id="KAF9414918.1"/>
    </source>
</evidence>
<dbReference type="AlphaFoldDB" id="A0A835GF25"/>
<protein>
    <submittedName>
        <fullName evidence="1">Uncharacterized protein</fullName>
    </submittedName>
</protein>
<organism evidence="1 2">
    <name type="scientific">Spodoptera exigua</name>
    <name type="common">Beet armyworm</name>
    <name type="synonym">Noctua fulgens</name>
    <dbReference type="NCBI Taxonomy" id="7107"/>
    <lineage>
        <taxon>Eukaryota</taxon>
        <taxon>Metazoa</taxon>
        <taxon>Ecdysozoa</taxon>
        <taxon>Arthropoda</taxon>
        <taxon>Hexapoda</taxon>
        <taxon>Insecta</taxon>
        <taxon>Pterygota</taxon>
        <taxon>Neoptera</taxon>
        <taxon>Endopterygota</taxon>
        <taxon>Lepidoptera</taxon>
        <taxon>Glossata</taxon>
        <taxon>Ditrysia</taxon>
        <taxon>Noctuoidea</taxon>
        <taxon>Noctuidae</taxon>
        <taxon>Amphipyrinae</taxon>
        <taxon>Spodoptera</taxon>
    </lineage>
</organism>
<proteinExistence type="predicted"/>
<sequence>IGLGKILFQPVVLVDDELQSVPSEVVHFSGDRHKVHWTQVEAVEQTRVPAGHLEASRVVTEVAADFINEIDFKWIAMLKTALVIGTLETRKSACHVRHDGGQRLYLSHELVPYQCVVGVHVICEVSHMEDHIEMVALRLVLKMAARTGQSSPAGGVWNQNSSDHPYTEPAWYTAQQQAETITSAKKNSRLCLPYLVLNLRFFKVTVCMYWLRLSLPPSMNSLLEPVASLSIIPAPYWTRDSCVSLNVDHVTTMSLGFSERL</sequence>
<keyword evidence="2" id="KW-1185">Reference proteome</keyword>
<dbReference type="Proteomes" id="UP000648187">
    <property type="component" value="Unassembled WGS sequence"/>
</dbReference>
<dbReference type="EMBL" id="JACKWZ010000121">
    <property type="protein sequence ID" value="KAF9414918.1"/>
    <property type="molecule type" value="Genomic_DNA"/>
</dbReference>
<feature type="non-terminal residue" evidence="1">
    <location>
        <position position="1"/>
    </location>
</feature>